<dbReference type="AlphaFoldDB" id="A0AAF0I5S6"/>
<gene>
    <name evidence="2" type="ORF">PXH66_10005</name>
</gene>
<dbReference type="EMBL" id="CP119075">
    <property type="protein sequence ID" value="WED67185.1"/>
    <property type="molecule type" value="Genomic_DNA"/>
</dbReference>
<protein>
    <submittedName>
        <fullName evidence="2">Uncharacterized protein</fullName>
    </submittedName>
</protein>
<organism evidence="2 3">
    <name type="scientific">Synoicihabitans lomoniglobus</name>
    <dbReference type="NCBI Taxonomy" id="2909285"/>
    <lineage>
        <taxon>Bacteria</taxon>
        <taxon>Pseudomonadati</taxon>
        <taxon>Verrucomicrobiota</taxon>
        <taxon>Opitutia</taxon>
        <taxon>Opitutales</taxon>
        <taxon>Opitutaceae</taxon>
        <taxon>Synoicihabitans</taxon>
    </lineage>
</organism>
<evidence type="ECO:0000256" key="1">
    <source>
        <dbReference type="SAM" id="MobiDB-lite"/>
    </source>
</evidence>
<sequence>MSSPSDNAPSSRKPGPAALIGVGLDNEDGHKRITRGEKFALIGGSQETHERMTETTLKTFEELKRRDKQLENVDRRELAEIIDKSTPR</sequence>
<dbReference type="Proteomes" id="UP001218638">
    <property type="component" value="Chromosome"/>
</dbReference>
<feature type="region of interest" description="Disordered" evidence="1">
    <location>
        <begin position="1"/>
        <end position="30"/>
    </location>
</feature>
<evidence type="ECO:0000313" key="2">
    <source>
        <dbReference type="EMBL" id="WED67185.1"/>
    </source>
</evidence>
<proteinExistence type="predicted"/>
<reference evidence="2" key="1">
    <citation type="submission" date="2023-03" db="EMBL/GenBank/DDBJ databases">
        <title>Lomoglobus Profundus gen. nov., sp. nov., a novel member of the phylum Verrucomicrobia, isolated from deep-marine sediment of South China Sea.</title>
        <authorList>
            <person name="Ahmad T."/>
            <person name="Ishaq S.E."/>
            <person name="Wang F."/>
        </authorList>
    </citation>
    <scope>NUCLEOTIDE SEQUENCE</scope>
    <source>
        <strain evidence="2">LMO-M01</strain>
    </source>
</reference>
<dbReference type="KEGG" id="slom:PXH66_10005"/>
<keyword evidence="3" id="KW-1185">Reference proteome</keyword>
<accession>A0AAF0I5S6</accession>
<name>A0AAF0I5S6_9BACT</name>
<dbReference type="RefSeq" id="WP_330931448.1">
    <property type="nucleotide sequence ID" value="NZ_CP119075.1"/>
</dbReference>
<feature type="compositionally biased region" description="Polar residues" evidence="1">
    <location>
        <begin position="1"/>
        <end position="10"/>
    </location>
</feature>
<evidence type="ECO:0000313" key="3">
    <source>
        <dbReference type="Proteomes" id="UP001218638"/>
    </source>
</evidence>